<dbReference type="Proteomes" id="UP000610746">
    <property type="component" value="Unassembled WGS sequence"/>
</dbReference>
<comment type="caution">
    <text evidence="2">The sequence shown here is derived from an EMBL/GenBank/DDBJ whole genome shotgun (WGS) entry which is preliminary data.</text>
</comment>
<protein>
    <recommendedName>
        <fullName evidence="4">Carboxypeptidase-like protein</fullName>
    </recommendedName>
</protein>
<dbReference type="SUPFAM" id="SSF49464">
    <property type="entry name" value="Carboxypeptidase regulatory domain-like"/>
    <property type="match status" value="1"/>
</dbReference>
<evidence type="ECO:0000256" key="1">
    <source>
        <dbReference type="SAM" id="SignalP"/>
    </source>
</evidence>
<accession>A0A8J8K955</accession>
<proteinExistence type="predicted"/>
<keyword evidence="3" id="KW-1185">Reference proteome</keyword>
<reference evidence="2" key="1">
    <citation type="submission" date="2020-05" db="EMBL/GenBank/DDBJ databases">
        <title>Genomic Encyclopedia of Type Strains, Phase IV (KMG-V): Genome sequencing to study the core and pangenomes of soil and plant-associated prokaryotes.</title>
        <authorList>
            <person name="Whitman W."/>
        </authorList>
    </citation>
    <scope>NUCLEOTIDE SEQUENCE</scope>
    <source>
        <strain evidence="2">16F</strain>
    </source>
</reference>
<evidence type="ECO:0000313" key="2">
    <source>
        <dbReference type="EMBL" id="NRS92702.1"/>
    </source>
</evidence>
<organism evidence="2 3">
    <name type="scientific">Frigoriflavimonas asaccharolytica</name>
    <dbReference type="NCBI Taxonomy" id="2735899"/>
    <lineage>
        <taxon>Bacteria</taxon>
        <taxon>Pseudomonadati</taxon>
        <taxon>Bacteroidota</taxon>
        <taxon>Flavobacteriia</taxon>
        <taxon>Flavobacteriales</taxon>
        <taxon>Weeksellaceae</taxon>
        <taxon>Frigoriflavimonas</taxon>
    </lineage>
</organism>
<evidence type="ECO:0000313" key="3">
    <source>
        <dbReference type="Proteomes" id="UP000610746"/>
    </source>
</evidence>
<keyword evidence="1" id="KW-0732">Signal</keyword>
<dbReference type="AlphaFoldDB" id="A0A8J8K955"/>
<feature type="chain" id="PRO_5035180850" description="Carboxypeptidase-like protein" evidence="1">
    <location>
        <begin position="18"/>
        <end position="883"/>
    </location>
</feature>
<evidence type="ECO:0008006" key="4">
    <source>
        <dbReference type="Google" id="ProtNLM"/>
    </source>
</evidence>
<dbReference type="SUPFAM" id="SSF56935">
    <property type="entry name" value="Porins"/>
    <property type="match status" value="1"/>
</dbReference>
<dbReference type="InterPro" id="IPR008969">
    <property type="entry name" value="CarboxyPept-like_regulatory"/>
</dbReference>
<name>A0A8J8K955_9FLAO</name>
<feature type="signal peptide" evidence="1">
    <location>
        <begin position="1"/>
        <end position="17"/>
    </location>
</feature>
<gene>
    <name evidence="2" type="ORF">HNQ03_001780</name>
</gene>
<dbReference type="RefSeq" id="WP_173779293.1">
    <property type="nucleotide sequence ID" value="NZ_JABSNO010000011.1"/>
</dbReference>
<dbReference type="EMBL" id="JABSNO010000011">
    <property type="protein sequence ID" value="NRS92702.1"/>
    <property type="molecule type" value="Genomic_DNA"/>
</dbReference>
<sequence length="883" mass="102867">MRIILFIFLFFSQILSAQTQIKGIVQSDSANVSLKANIILLNEKNEIETFGFTNKDGSFLLNVERLGKYTIQITAFNYNEKKIDLFVNEKDKTYDLGNINISHLKEYEIKEVVITRDKPIRITKDTIEYKASKFANGTEMNVEDLLKKLPGMKVGKDGRITFGDTDVEVVLIENDDLFERGYQTLTQNMPANALEKVQVIKNYSKNKLLKNIQNTESIAINLTIKEDAKGKWFGSTTLASTTYDTNFYQVKFNLMNFTKRKKIYLLYNQNNLGLNEMSGVQYLMNPSSDKDVENLGGNINLISLINLHQKNNLFEDNRTNFNNDKLVSLNYINNYKNDWKLKFVTVFNDIENRNFVNSLYKFNFEGLNFTNVESNTWKQSNQNVIAKVEILKDFKNDASLQFYNKLSWLKENNDNDFIFNNKINNQNGENKLFASENKVVYTKKLDSTQAIVAVGKFMYQNRPYQFTDENDVFKFILNNPAARKIQQNVDSNMQFGGAKLSYLNTIAKDKTLEIQIGNEYRTDHLNSQLNVFDAINQAILFDKNPYENLVDFTQNKAFSEAKYNFKNDKWSYGFGLISQYISANLNEKNTNLFNISPILNIGFKTKHSGNFNINASRRISQTGVENFYQNFIYQGNRSFRQSEVGFQNLPAYNVGFSYNLGDEISRKFNFNINYSRQEDYISNNTIVNPNYTFNQNILIKNNDNLNGSFETRRYFKFIKSRISLLGNYNYSRYENSVNSQALIATQFQNIKLGFEMKSGWTKKINYELGYDWAFNIIKSDVNNTEYLDQKGFANLYYNFSEVLRLESIFEYYKFGNAQQKTTNFWDIKFNYQVKKHAFNIFINANNLLNNKSIQRFSISNISESLYTQRLLPRHVVLGVNKNF</sequence>